<dbReference type="GO" id="GO:0008270">
    <property type="term" value="F:zinc ion binding"/>
    <property type="evidence" value="ECO:0007669"/>
    <property type="project" value="UniProtKB-KW"/>
</dbReference>
<evidence type="ECO:0000313" key="6">
    <source>
        <dbReference type="EMBL" id="KAF9074841.1"/>
    </source>
</evidence>
<evidence type="ECO:0000256" key="3">
    <source>
        <dbReference type="ARBA" id="ARBA00022833"/>
    </source>
</evidence>
<dbReference type="PROSITE" id="PS50865">
    <property type="entry name" value="ZF_MYND_2"/>
    <property type="match status" value="1"/>
</dbReference>
<dbReference type="InterPro" id="IPR002893">
    <property type="entry name" value="Znf_MYND"/>
</dbReference>
<keyword evidence="1" id="KW-0479">Metal-binding</keyword>
<dbReference type="OrthoDB" id="432970at2759"/>
<evidence type="ECO:0000256" key="1">
    <source>
        <dbReference type="ARBA" id="ARBA00022723"/>
    </source>
</evidence>
<feature type="domain" description="MYND-type" evidence="5">
    <location>
        <begin position="426"/>
        <end position="461"/>
    </location>
</feature>
<protein>
    <recommendedName>
        <fullName evidence="5">MYND-type domain-containing protein</fullName>
    </recommendedName>
</protein>
<gene>
    <name evidence="6" type="ORF">BDP27DRAFT_1443801</name>
</gene>
<keyword evidence="3" id="KW-0862">Zinc</keyword>
<dbReference type="EMBL" id="JADNRY010000011">
    <property type="protein sequence ID" value="KAF9074841.1"/>
    <property type="molecule type" value="Genomic_DNA"/>
</dbReference>
<proteinExistence type="predicted"/>
<keyword evidence="7" id="KW-1185">Reference proteome</keyword>
<comment type="caution">
    <text evidence="6">The sequence shown here is derived from an EMBL/GenBank/DDBJ whole genome shotgun (WGS) entry which is preliminary data.</text>
</comment>
<sequence>MDPLARHWSKHTHTVPDKNTALGKLLTELRTLVNSPDAAVQNLCSSLPSSLSSTQINSSIASLILISDHLLSTSRQSREKMAKRVHKYWAAVFAWLEYFSTRIVLIQNSRPNVSQGHRNVLLYIIPTIFLHEVYIHPAYISNTMLLDKMCNFVFRNPAAFTLMTRIWLQNTTSRSFGTNSAIVMDLYMDGIHCFASDGKQAFAVIATLEEHAESICKACLDSIIHETIHLEAGFSIDIVNFIVLLKFLRMTAIASERLDTIFINYGAVRCALKCMKVIASPSKDSLMQNEKEDLLTCFDQCLAYLAHVADSGRRLFSIKQIVRGQVLNSISNAHSSKLFENPSDRAVKQVRENSNRLIQVITTSMFYHAILRAFRESYYYTDLMIPPFLEKNWESMLRWYEIMETQRMKFRENCLIPCSSKLCPCVNQCSSAQLFCSGCRYRTYCSNECQKVDWKEHRSECNDILLKRRENNSIEKLISPDPIDRSFWGAFIDTEYETKSSDITRLWRNAKLRRDHEPIKAKSQNPIDMCRIASINYQEWPPVITVRLLCEIQVDEPDIQTAEFNRTMATVRETCTTHPESQIKVLVSLPPLGSGFHVFMVKEDVV</sequence>
<dbReference type="SUPFAM" id="SSF144232">
    <property type="entry name" value="HIT/MYND zinc finger-like"/>
    <property type="match status" value="1"/>
</dbReference>
<reference evidence="6" key="1">
    <citation type="submission" date="2020-11" db="EMBL/GenBank/DDBJ databases">
        <authorList>
            <consortium name="DOE Joint Genome Institute"/>
            <person name="Ahrendt S."/>
            <person name="Riley R."/>
            <person name="Andreopoulos W."/>
            <person name="Labutti K."/>
            <person name="Pangilinan J."/>
            <person name="Ruiz-Duenas F.J."/>
            <person name="Barrasa J.M."/>
            <person name="Sanchez-Garcia M."/>
            <person name="Camarero S."/>
            <person name="Miyauchi S."/>
            <person name="Serrano A."/>
            <person name="Linde D."/>
            <person name="Babiker R."/>
            <person name="Drula E."/>
            <person name="Ayuso-Fernandez I."/>
            <person name="Pacheco R."/>
            <person name="Padilla G."/>
            <person name="Ferreira P."/>
            <person name="Barriuso J."/>
            <person name="Kellner H."/>
            <person name="Castanera R."/>
            <person name="Alfaro M."/>
            <person name="Ramirez L."/>
            <person name="Pisabarro A.G."/>
            <person name="Kuo A."/>
            <person name="Tritt A."/>
            <person name="Lipzen A."/>
            <person name="He G."/>
            <person name="Yan M."/>
            <person name="Ng V."/>
            <person name="Cullen D."/>
            <person name="Martin F."/>
            <person name="Rosso M.-N."/>
            <person name="Henrissat B."/>
            <person name="Hibbett D."/>
            <person name="Martinez A.T."/>
            <person name="Grigoriev I.V."/>
        </authorList>
    </citation>
    <scope>NUCLEOTIDE SEQUENCE</scope>
    <source>
        <strain evidence="6">AH 40177</strain>
    </source>
</reference>
<dbReference type="Gene3D" id="6.10.140.2220">
    <property type="match status" value="1"/>
</dbReference>
<accession>A0A9P5PYJ8</accession>
<dbReference type="AlphaFoldDB" id="A0A9P5PYJ8"/>
<evidence type="ECO:0000259" key="5">
    <source>
        <dbReference type="PROSITE" id="PS50865"/>
    </source>
</evidence>
<evidence type="ECO:0000313" key="7">
    <source>
        <dbReference type="Proteomes" id="UP000772434"/>
    </source>
</evidence>
<organism evidence="6 7">
    <name type="scientific">Rhodocollybia butyracea</name>
    <dbReference type="NCBI Taxonomy" id="206335"/>
    <lineage>
        <taxon>Eukaryota</taxon>
        <taxon>Fungi</taxon>
        <taxon>Dikarya</taxon>
        <taxon>Basidiomycota</taxon>
        <taxon>Agaricomycotina</taxon>
        <taxon>Agaricomycetes</taxon>
        <taxon>Agaricomycetidae</taxon>
        <taxon>Agaricales</taxon>
        <taxon>Marasmiineae</taxon>
        <taxon>Omphalotaceae</taxon>
        <taxon>Rhodocollybia</taxon>
    </lineage>
</organism>
<name>A0A9P5PYJ8_9AGAR</name>
<dbReference type="Proteomes" id="UP000772434">
    <property type="component" value="Unassembled WGS sequence"/>
</dbReference>
<evidence type="ECO:0000256" key="4">
    <source>
        <dbReference type="PROSITE-ProRule" id="PRU00134"/>
    </source>
</evidence>
<keyword evidence="2 4" id="KW-0863">Zinc-finger</keyword>
<dbReference type="Pfam" id="PF01753">
    <property type="entry name" value="zf-MYND"/>
    <property type="match status" value="1"/>
</dbReference>
<evidence type="ECO:0000256" key="2">
    <source>
        <dbReference type="ARBA" id="ARBA00022771"/>
    </source>
</evidence>